<comment type="subcellular location">
    <subcellularLocation>
        <location evidence="6">Cytoplasm</location>
    </subcellularLocation>
</comment>
<dbReference type="PIRSF" id="PIRSF004486">
    <property type="entry name" value="MraW"/>
    <property type="match status" value="1"/>
</dbReference>
<keyword evidence="2 6" id="KW-0698">rRNA processing</keyword>
<gene>
    <name evidence="6" type="primary">rsmH</name>
    <name evidence="7" type="ORF">COT93_01240</name>
</gene>
<keyword evidence="4 6" id="KW-0808">Transferase</keyword>
<keyword evidence="5 6" id="KW-0949">S-adenosyl-L-methionine</keyword>
<evidence type="ECO:0000256" key="1">
    <source>
        <dbReference type="ARBA" id="ARBA00010396"/>
    </source>
</evidence>
<comment type="caution">
    <text evidence="7">The sequence shown here is derived from an EMBL/GenBank/DDBJ whole genome shotgun (WGS) entry which is preliminary data.</text>
</comment>
<evidence type="ECO:0000313" key="7">
    <source>
        <dbReference type="EMBL" id="PIR95637.1"/>
    </source>
</evidence>
<feature type="binding site" evidence="6">
    <location>
        <begin position="32"/>
        <end position="34"/>
    </location>
    <ligand>
        <name>S-adenosyl-L-methionine</name>
        <dbReference type="ChEBI" id="CHEBI:59789"/>
    </ligand>
</feature>
<sequence>MYEHIPVLMPEALEYLQPKTGGHFIDCTLGGGGYTFALADKVGASGKILAIDQDELALNNTRAKIKTKKLKNIIVAEGNFKNLKDIVADNVSDAKKFDGIVFDLGLSSAQLADEERGFSFQGDRPLNMAFGLDSTVATEDIVNNYSLLELTRIFREYGEERQSYYIAKAIVAARHEKRIKTTAELVAIIEQAVPFRFRTRIHPATKIFQALRMETNGELDALIAALPEAVSLLKPGGRLVLVSFHSGEDRIVKRFFKNTPELLILTKRPLIPQEEEIIANPRSRSAKLRAAELRREEREV</sequence>
<dbReference type="InterPro" id="IPR029063">
    <property type="entry name" value="SAM-dependent_MTases_sf"/>
</dbReference>
<evidence type="ECO:0000256" key="4">
    <source>
        <dbReference type="ARBA" id="ARBA00022679"/>
    </source>
</evidence>
<name>A0A2H0V951_9BACT</name>
<dbReference type="GO" id="GO:0005737">
    <property type="term" value="C:cytoplasm"/>
    <property type="evidence" value="ECO:0007669"/>
    <property type="project" value="UniProtKB-SubCell"/>
</dbReference>
<dbReference type="GO" id="GO:0070475">
    <property type="term" value="P:rRNA base methylation"/>
    <property type="evidence" value="ECO:0007669"/>
    <property type="project" value="UniProtKB-UniRule"/>
</dbReference>
<dbReference type="AlphaFoldDB" id="A0A2H0V951"/>
<keyword evidence="6" id="KW-0963">Cytoplasm</keyword>
<dbReference type="GO" id="GO:0071424">
    <property type="term" value="F:rRNA (cytosine-N4-)-methyltransferase activity"/>
    <property type="evidence" value="ECO:0007669"/>
    <property type="project" value="UniProtKB-UniRule"/>
</dbReference>
<dbReference type="PANTHER" id="PTHR11265:SF0">
    <property type="entry name" value="12S RRNA N4-METHYLCYTIDINE METHYLTRANSFERASE"/>
    <property type="match status" value="1"/>
</dbReference>
<reference evidence="8" key="1">
    <citation type="submission" date="2017-09" db="EMBL/GenBank/DDBJ databases">
        <title>Depth-based differentiation of microbial function through sediment-hosted aquifers and enrichment of novel symbionts in the deep terrestrial subsurface.</title>
        <authorList>
            <person name="Probst A.J."/>
            <person name="Ladd B."/>
            <person name="Jarett J.K."/>
            <person name="Geller-Mcgrath D.E."/>
            <person name="Sieber C.M.K."/>
            <person name="Emerson J.B."/>
            <person name="Anantharaman K."/>
            <person name="Thomas B.C."/>
            <person name="Malmstrom R."/>
            <person name="Stieglmeier M."/>
            <person name="Klingl A."/>
            <person name="Woyke T."/>
            <person name="Ryan C.M."/>
            <person name="Banfield J.F."/>
        </authorList>
    </citation>
    <scope>NUCLEOTIDE SEQUENCE [LARGE SCALE GENOMIC DNA]</scope>
</reference>
<dbReference type="SUPFAM" id="SSF53335">
    <property type="entry name" value="S-adenosyl-L-methionine-dependent methyltransferases"/>
    <property type="match status" value="1"/>
</dbReference>
<proteinExistence type="inferred from homology"/>
<evidence type="ECO:0000313" key="8">
    <source>
        <dbReference type="Proteomes" id="UP000229972"/>
    </source>
</evidence>
<feature type="binding site" evidence="6">
    <location>
        <position position="80"/>
    </location>
    <ligand>
        <name>S-adenosyl-L-methionine</name>
        <dbReference type="ChEBI" id="CHEBI:59789"/>
    </ligand>
</feature>
<feature type="binding site" evidence="6">
    <location>
        <position position="103"/>
    </location>
    <ligand>
        <name>S-adenosyl-L-methionine</name>
        <dbReference type="ChEBI" id="CHEBI:59789"/>
    </ligand>
</feature>
<dbReference type="InterPro" id="IPR002903">
    <property type="entry name" value="RsmH"/>
</dbReference>
<dbReference type="Gene3D" id="1.10.150.170">
    <property type="entry name" value="Putative methyltransferase TM0872, insert domain"/>
    <property type="match status" value="1"/>
</dbReference>
<comment type="function">
    <text evidence="6">Specifically methylates the N4 position of cytidine in position 1402 (C1402) of 16S rRNA.</text>
</comment>
<dbReference type="HAMAP" id="MF_01007">
    <property type="entry name" value="16SrRNA_methyltr_H"/>
    <property type="match status" value="1"/>
</dbReference>
<dbReference type="CDD" id="cd02440">
    <property type="entry name" value="AdoMet_MTases"/>
    <property type="match status" value="1"/>
</dbReference>
<evidence type="ECO:0000256" key="3">
    <source>
        <dbReference type="ARBA" id="ARBA00022603"/>
    </source>
</evidence>
<evidence type="ECO:0000256" key="5">
    <source>
        <dbReference type="ARBA" id="ARBA00022691"/>
    </source>
</evidence>
<protein>
    <recommendedName>
        <fullName evidence="6">Ribosomal RNA small subunit methyltransferase H</fullName>
        <ecNumber evidence="6">2.1.1.199</ecNumber>
    </recommendedName>
    <alternativeName>
        <fullName evidence="6">16S rRNA m(4)C1402 methyltransferase</fullName>
    </alternativeName>
    <alternativeName>
        <fullName evidence="6">rRNA (cytosine-N(4)-)-methyltransferase RsmH</fullName>
    </alternativeName>
</protein>
<dbReference type="Pfam" id="PF01795">
    <property type="entry name" value="Methyltransf_5"/>
    <property type="match status" value="1"/>
</dbReference>
<dbReference type="EC" id="2.1.1.199" evidence="6"/>
<dbReference type="InterPro" id="IPR023397">
    <property type="entry name" value="SAM-dep_MeTrfase_MraW_recog"/>
</dbReference>
<evidence type="ECO:0000256" key="2">
    <source>
        <dbReference type="ARBA" id="ARBA00022552"/>
    </source>
</evidence>
<keyword evidence="3 6" id="KW-0489">Methyltransferase</keyword>
<comment type="similarity">
    <text evidence="1 6">Belongs to the methyltransferase superfamily. RsmH family.</text>
</comment>
<evidence type="ECO:0000256" key="6">
    <source>
        <dbReference type="HAMAP-Rule" id="MF_01007"/>
    </source>
</evidence>
<comment type="catalytic activity">
    <reaction evidence="6">
        <text>cytidine(1402) in 16S rRNA + S-adenosyl-L-methionine = N(4)-methylcytidine(1402) in 16S rRNA + S-adenosyl-L-homocysteine + H(+)</text>
        <dbReference type="Rhea" id="RHEA:42928"/>
        <dbReference type="Rhea" id="RHEA-COMP:10286"/>
        <dbReference type="Rhea" id="RHEA-COMP:10287"/>
        <dbReference type="ChEBI" id="CHEBI:15378"/>
        <dbReference type="ChEBI" id="CHEBI:57856"/>
        <dbReference type="ChEBI" id="CHEBI:59789"/>
        <dbReference type="ChEBI" id="CHEBI:74506"/>
        <dbReference type="ChEBI" id="CHEBI:82748"/>
        <dbReference type="EC" id="2.1.1.199"/>
    </reaction>
</comment>
<dbReference type="NCBIfam" id="TIGR00006">
    <property type="entry name" value="16S rRNA (cytosine(1402)-N(4))-methyltransferase RsmH"/>
    <property type="match status" value="1"/>
</dbReference>
<accession>A0A2H0V951</accession>
<dbReference type="SUPFAM" id="SSF81799">
    <property type="entry name" value="Putative methyltransferase TM0872, insert domain"/>
    <property type="match status" value="1"/>
</dbReference>
<feature type="binding site" evidence="6">
    <location>
        <position position="52"/>
    </location>
    <ligand>
        <name>S-adenosyl-L-methionine</name>
        <dbReference type="ChEBI" id="CHEBI:59789"/>
    </ligand>
</feature>
<dbReference type="PANTHER" id="PTHR11265">
    <property type="entry name" value="S-ADENOSYL-METHYLTRANSFERASE MRAW"/>
    <property type="match status" value="1"/>
</dbReference>
<dbReference type="Gene3D" id="3.40.50.150">
    <property type="entry name" value="Vaccinia Virus protein VP39"/>
    <property type="match status" value="1"/>
</dbReference>
<dbReference type="Proteomes" id="UP000229972">
    <property type="component" value="Unassembled WGS sequence"/>
</dbReference>
<dbReference type="EMBL" id="PFAL01000013">
    <property type="protein sequence ID" value="PIR95637.1"/>
    <property type="molecule type" value="Genomic_DNA"/>
</dbReference>
<organism evidence="7 8">
    <name type="scientific">Candidatus Falkowbacteria bacterium CG10_big_fil_rev_8_21_14_0_10_37_18</name>
    <dbReference type="NCBI Taxonomy" id="1974562"/>
    <lineage>
        <taxon>Bacteria</taxon>
        <taxon>Candidatus Falkowiibacteriota</taxon>
    </lineage>
</organism>
<feature type="binding site" evidence="6">
    <location>
        <position position="110"/>
    </location>
    <ligand>
        <name>S-adenosyl-L-methionine</name>
        <dbReference type="ChEBI" id="CHEBI:59789"/>
    </ligand>
</feature>